<dbReference type="GeneID" id="18501426"/>
<proteinExistence type="predicted"/>
<accession>W8W1I3</accession>
<feature type="domain" description="FAS1" evidence="1">
    <location>
        <begin position="47"/>
        <end position="200"/>
    </location>
</feature>
<dbReference type="SUPFAM" id="SSF82153">
    <property type="entry name" value="FAS1 domain"/>
    <property type="match status" value="1"/>
</dbReference>
<keyword evidence="3" id="KW-1185">Reference proteome</keyword>
<dbReference type="InterPro" id="IPR000782">
    <property type="entry name" value="FAS1_domain"/>
</dbReference>
<dbReference type="PROSITE" id="PS50213">
    <property type="entry name" value="FAS1"/>
    <property type="match status" value="1"/>
</dbReference>
<evidence type="ECO:0000259" key="1">
    <source>
        <dbReference type="PROSITE" id="PS50213"/>
    </source>
</evidence>
<sequence>MSFALPTITTIVDKHPPRTPSFEMVSSQNRVQNTYYFGEGQQQQKVPPTLFQIISKYDSFRELVRIARMEDIFNDPQANFTIFAPSDLMFPRTTLKACIGDKIEEKEILAINFELARTMVNSVTLPTILSTTMMMQSAYTIYKTRDKINTLTVTTPHCVQFEPQTYNKPPFGIVLNGKSRIVVPDIIASNGIVHTIDKFPYY</sequence>
<gene>
    <name evidence="2" type="primary">054R</name>
    <name evidence="2" type="ORF">IIV25_054R</name>
</gene>
<evidence type="ECO:0000313" key="3">
    <source>
        <dbReference type="Proteomes" id="UP000097612"/>
    </source>
</evidence>
<dbReference type="Proteomes" id="UP000097612">
    <property type="component" value="Segment"/>
</dbReference>
<dbReference type="RefSeq" id="YP_009010587.1">
    <property type="nucleotide sequence ID" value="NC_023613.1"/>
</dbReference>
<dbReference type="InterPro" id="IPR036378">
    <property type="entry name" value="FAS1_dom_sf"/>
</dbReference>
<dbReference type="Gene3D" id="2.30.180.10">
    <property type="entry name" value="FAS1 domain"/>
    <property type="match status" value="1"/>
</dbReference>
<organism evidence="2 3">
    <name type="scientific">Invertebrate iridovirus 25</name>
    <dbReference type="NCBI Taxonomy" id="1301280"/>
    <lineage>
        <taxon>Viruses</taxon>
        <taxon>Varidnaviria</taxon>
        <taxon>Bamfordvirae</taxon>
        <taxon>Nucleocytoviricota</taxon>
        <taxon>Megaviricetes</taxon>
        <taxon>Pimascovirales</taxon>
        <taxon>Pimascovirales incertae sedis</taxon>
        <taxon>Iridoviridae</taxon>
        <taxon>Betairidovirinae</taxon>
        <taxon>Chloriridovirus</taxon>
        <taxon>Chloriridovirus simulium2</taxon>
    </lineage>
</organism>
<dbReference type="Pfam" id="PF02469">
    <property type="entry name" value="Fasciclin"/>
    <property type="match status" value="1"/>
</dbReference>
<dbReference type="OrthoDB" id="14819at10239"/>
<evidence type="ECO:0000313" key="2">
    <source>
        <dbReference type="EMBL" id="CCV02072.1"/>
    </source>
</evidence>
<protein>
    <submittedName>
        <fullName evidence="2">Fasciclin-like protein</fullName>
    </submittedName>
</protein>
<dbReference type="KEGG" id="vg:18501426"/>
<reference evidence="2 3" key="1">
    <citation type="journal article" date="2013" name="Arch. Virol.">
        <title>Complete genome sequence of invertebrate iridovirus IIV-25 isolated from a blackfly larva.</title>
        <authorList>
            <person name="Piegu B."/>
            <person name="Guizard S."/>
            <person name="Spears T."/>
            <person name="Cruaud C."/>
            <person name="Couloux A."/>
            <person name="Bideshi D.K."/>
            <person name="Federici B.A."/>
            <person name="Bigot Y."/>
        </authorList>
    </citation>
    <scope>NUCLEOTIDE SEQUENCE [LARGE SCALE GENOMIC DNA]</scope>
</reference>
<dbReference type="EMBL" id="HF920635">
    <property type="protein sequence ID" value="CCV02072.1"/>
    <property type="molecule type" value="Genomic_DNA"/>
</dbReference>
<name>W8W1I3_9VIRU</name>